<proteinExistence type="predicted"/>
<dbReference type="EMBL" id="JAWDGP010002181">
    <property type="protein sequence ID" value="KAK3784931.1"/>
    <property type="molecule type" value="Genomic_DNA"/>
</dbReference>
<keyword evidence="2" id="KW-1185">Reference proteome</keyword>
<comment type="caution">
    <text evidence="1">The sequence shown here is derived from an EMBL/GenBank/DDBJ whole genome shotgun (WGS) entry which is preliminary data.</text>
</comment>
<dbReference type="AlphaFoldDB" id="A0AAE1AD96"/>
<name>A0AAE1AD96_9GAST</name>
<accession>A0AAE1AD96</accession>
<gene>
    <name evidence="1" type="ORF">RRG08_012350</name>
</gene>
<evidence type="ECO:0000313" key="2">
    <source>
        <dbReference type="Proteomes" id="UP001283361"/>
    </source>
</evidence>
<protein>
    <submittedName>
        <fullName evidence="1">Uncharacterized protein</fullName>
    </submittedName>
</protein>
<reference evidence="1" key="1">
    <citation type="journal article" date="2023" name="G3 (Bethesda)">
        <title>A reference genome for the long-term kleptoplast-retaining sea slug Elysia crispata morphotype clarki.</title>
        <authorList>
            <person name="Eastman K.E."/>
            <person name="Pendleton A.L."/>
            <person name="Shaikh M.A."/>
            <person name="Suttiyut T."/>
            <person name="Ogas R."/>
            <person name="Tomko P."/>
            <person name="Gavelis G."/>
            <person name="Widhalm J.R."/>
            <person name="Wisecaver J.H."/>
        </authorList>
    </citation>
    <scope>NUCLEOTIDE SEQUENCE</scope>
    <source>
        <strain evidence="1">ECLA1</strain>
    </source>
</reference>
<dbReference type="Proteomes" id="UP001283361">
    <property type="component" value="Unassembled WGS sequence"/>
</dbReference>
<sequence length="117" mass="12723">MSQDLRVGHPSSGAVDTIHPTPIISLTSSQGAGCPATGQTETCDRFSPCHNQLGTCSSNPWPRWIIGDQIDSTAIFLFLHLGRAILETWGGCGRLESGGVREDTIIHSRPKYPREQH</sequence>
<organism evidence="1 2">
    <name type="scientific">Elysia crispata</name>
    <name type="common">lettuce slug</name>
    <dbReference type="NCBI Taxonomy" id="231223"/>
    <lineage>
        <taxon>Eukaryota</taxon>
        <taxon>Metazoa</taxon>
        <taxon>Spiralia</taxon>
        <taxon>Lophotrochozoa</taxon>
        <taxon>Mollusca</taxon>
        <taxon>Gastropoda</taxon>
        <taxon>Heterobranchia</taxon>
        <taxon>Euthyneura</taxon>
        <taxon>Panpulmonata</taxon>
        <taxon>Sacoglossa</taxon>
        <taxon>Placobranchoidea</taxon>
        <taxon>Plakobranchidae</taxon>
        <taxon>Elysia</taxon>
    </lineage>
</organism>
<evidence type="ECO:0000313" key="1">
    <source>
        <dbReference type="EMBL" id="KAK3784931.1"/>
    </source>
</evidence>